<sequence>MKVTVCFGNIRVVVPCGDGDILVKDLIRESTLRYKKATGKITRKKCATLPLFFICFDRIISVNNDRKPSTFSVVEFPPTRDSFVKQRHETKAETDSFSPNCRPVSAIRGLHQNIVSSLDARFSQVGGGTVFDHSKLCYRLCVPLDLFFLVYTMTGPLEGPRRRSASVLNYSGAWEEDGGARTKAPNEFLKGPFQWDPFVNSFFGREFFTSVSLWSASLESRSGACLLQKRPHLYVLFCFLDSSDGRNVIVGSKFV</sequence>
<dbReference type="GO" id="GO:0045197">
    <property type="term" value="P:establishment or maintenance of epithelial cell apical/basal polarity"/>
    <property type="evidence" value="ECO:0007669"/>
    <property type="project" value="TreeGrafter"/>
</dbReference>
<reference evidence="5" key="1">
    <citation type="submission" date="2020-08" db="EMBL/GenBank/DDBJ databases">
        <title>Genome sequencing and assembly of the red palm weevil Rhynchophorus ferrugineus.</title>
        <authorList>
            <person name="Dias G.B."/>
            <person name="Bergman C.M."/>
            <person name="Manee M."/>
        </authorList>
    </citation>
    <scope>NUCLEOTIDE SEQUENCE</scope>
    <source>
        <strain evidence="5">AA-2017</strain>
        <tissue evidence="5">Whole larva</tissue>
    </source>
</reference>
<keyword evidence="6" id="KW-1185">Reference proteome</keyword>
<dbReference type="InterPro" id="IPR052213">
    <property type="entry name" value="PAR3"/>
</dbReference>
<organism evidence="5 6">
    <name type="scientific">Rhynchophorus ferrugineus</name>
    <name type="common">Red palm weevil</name>
    <name type="synonym">Curculio ferrugineus</name>
    <dbReference type="NCBI Taxonomy" id="354439"/>
    <lineage>
        <taxon>Eukaryota</taxon>
        <taxon>Metazoa</taxon>
        <taxon>Ecdysozoa</taxon>
        <taxon>Arthropoda</taxon>
        <taxon>Hexapoda</taxon>
        <taxon>Insecta</taxon>
        <taxon>Pterygota</taxon>
        <taxon>Neoptera</taxon>
        <taxon>Endopterygota</taxon>
        <taxon>Coleoptera</taxon>
        <taxon>Polyphaga</taxon>
        <taxon>Cucujiformia</taxon>
        <taxon>Curculionidae</taxon>
        <taxon>Dryophthorinae</taxon>
        <taxon>Rhynchophorus</taxon>
    </lineage>
</organism>
<evidence type="ECO:0000256" key="3">
    <source>
        <dbReference type="ARBA" id="ARBA00023306"/>
    </source>
</evidence>
<dbReference type="GO" id="GO:0030010">
    <property type="term" value="P:establishment of cell polarity"/>
    <property type="evidence" value="ECO:0007669"/>
    <property type="project" value="TreeGrafter"/>
</dbReference>
<dbReference type="GO" id="GO:0007155">
    <property type="term" value="P:cell adhesion"/>
    <property type="evidence" value="ECO:0007669"/>
    <property type="project" value="TreeGrafter"/>
</dbReference>
<name>A0A834HWU0_RHYFE</name>
<dbReference type="GO" id="GO:0051660">
    <property type="term" value="P:establishment of centrosome localization"/>
    <property type="evidence" value="ECO:0007669"/>
    <property type="project" value="TreeGrafter"/>
</dbReference>
<comment type="caution">
    <text evidence="5">The sequence shown here is derived from an EMBL/GenBank/DDBJ whole genome shotgun (WGS) entry which is preliminary data.</text>
</comment>
<keyword evidence="1" id="KW-0132">Cell division</keyword>
<dbReference type="EMBL" id="JAACXV010014384">
    <property type="protein sequence ID" value="KAF7267816.1"/>
    <property type="molecule type" value="Genomic_DNA"/>
</dbReference>
<gene>
    <name evidence="5" type="ORF">GWI33_018993</name>
</gene>
<protein>
    <recommendedName>
        <fullName evidence="4">Par3/HAL N-terminal domain-containing protein</fullName>
    </recommendedName>
</protein>
<keyword evidence="3" id="KW-0131">Cell cycle</keyword>
<dbReference type="GO" id="GO:0051301">
    <property type="term" value="P:cell division"/>
    <property type="evidence" value="ECO:0007669"/>
    <property type="project" value="UniProtKB-KW"/>
</dbReference>
<evidence type="ECO:0000256" key="1">
    <source>
        <dbReference type="ARBA" id="ARBA00022618"/>
    </source>
</evidence>
<dbReference type="OrthoDB" id="6264899at2759"/>
<dbReference type="Proteomes" id="UP000625711">
    <property type="component" value="Unassembled WGS sequence"/>
</dbReference>
<accession>A0A834HWU0</accession>
<evidence type="ECO:0000259" key="4">
    <source>
        <dbReference type="Pfam" id="PF12053"/>
    </source>
</evidence>
<dbReference type="GO" id="GO:0005938">
    <property type="term" value="C:cell cortex"/>
    <property type="evidence" value="ECO:0007669"/>
    <property type="project" value="TreeGrafter"/>
</dbReference>
<dbReference type="GO" id="GO:0000226">
    <property type="term" value="P:microtubule cytoskeleton organization"/>
    <property type="evidence" value="ECO:0007669"/>
    <property type="project" value="TreeGrafter"/>
</dbReference>
<dbReference type="GO" id="GO:0035091">
    <property type="term" value="F:phosphatidylinositol binding"/>
    <property type="evidence" value="ECO:0007669"/>
    <property type="project" value="TreeGrafter"/>
</dbReference>
<dbReference type="GO" id="GO:0008104">
    <property type="term" value="P:intracellular protein localization"/>
    <property type="evidence" value="ECO:0007669"/>
    <property type="project" value="TreeGrafter"/>
</dbReference>
<dbReference type="GO" id="GO:0005912">
    <property type="term" value="C:adherens junction"/>
    <property type="evidence" value="ECO:0007669"/>
    <property type="project" value="TreeGrafter"/>
</dbReference>
<proteinExistence type="predicted"/>
<dbReference type="Gene3D" id="3.10.20.90">
    <property type="entry name" value="Phosphatidylinositol 3-kinase Catalytic Subunit, Chain A, domain 1"/>
    <property type="match status" value="1"/>
</dbReference>
<evidence type="ECO:0000313" key="6">
    <source>
        <dbReference type="Proteomes" id="UP000625711"/>
    </source>
</evidence>
<evidence type="ECO:0000256" key="2">
    <source>
        <dbReference type="ARBA" id="ARBA00022737"/>
    </source>
</evidence>
<dbReference type="PANTHER" id="PTHR16484">
    <property type="entry name" value="PARTITIONING DEFECTIVE 3 RELATED"/>
    <property type="match status" value="1"/>
</dbReference>
<dbReference type="PANTHER" id="PTHR16484:SF17">
    <property type="entry name" value="BAZOOKA, ISOFORM B"/>
    <property type="match status" value="1"/>
</dbReference>
<dbReference type="Pfam" id="PF12053">
    <property type="entry name" value="Par3_HAL_N_term"/>
    <property type="match status" value="1"/>
</dbReference>
<dbReference type="GO" id="GO:0016324">
    <property type="term" value="C:apical plasma membrane"/>
    <property type="evidence" value="ECO:0007669"/>
    <property type="project" value="TreeGrafter"/>
</dbReference>
<dbReference type="GO" id="GO:0043296">
    <property type="term" value="C:apical junction complex"/>
    <property type="evidence" value="ECO:0007669"/>
    <property type="project" value="TreeGrafter"/>
</dbReference>
<dbReference type="AlphaFoldDB" id="A0A834HWU0"/>
<evidence type="ECO:0000313" key="5">
    <source>
        <dbReference type="EMBL" id="KAF7267816.1"/>
    </source>
</evidence>
<dbReference type="InterPro" id="IPR021922">
    <property type="entry name" value="Par3/HAL_N"/>
</dbReference>
<feature type="domain" description="Par3/HAL N-terminal" evidence="4">
    <location>
        <begin position="1"/>
        <end position="42"/>
    </location>
</feature>
<keyword evidence="2" id="KW-0677">Repeat</keyword>